<dbReference type="GO" id="GO:0005975">
    <property type="term" value="P:carbohydrate metabolic process"/>
    <property type="evidence" value="ECO:0007669"/>
    <property type="project" value="InterPro"/>
</dbReference>
<evidence type="ECO:0000259" key="3">
    <source>
        <dbReference type="PROSITE" id="PS51762"/>
    </source>
</evidence>
<dbReference type="Gene3D" id="2.60.120.200">
    <property type="match status" value="1"/>
</dbReference>
<gene>
    <name evidence="4" type="primary">bglA_2</name>
    <name evidence="4" type="ORF">NCTC11190_02324</name>
</gene>
<dbReference type="STRING" id="880526.GCA_000427365_01496"/>
<feature type="signal peptide" evidence="2">
    <location>
        <begin position="1"/>
        <end position="25"/>
    </location>
</feature>
<name>A0A379MWD0_9BACT</name>
<keyword evidence="4" id="KW-0378">Hydrolase</keyword>
<protein>
    <submittedName>
        <fullName evidence="4">Beta-glucanase</fullName>
        <ecNumber evidence="4">3.2.1.73</ecNumber>
    </submittedName>
</protein>
<dbReference type="InterPro" id="IPR000757">
    <property type="entry name" value="Beta-glucanase-like"/>
</dbReference>
<keyword evidence="2" id="KW-0732">Signal</keyword>
<accession>A0A379MWD0</accession>
<dbReference type="CDD" id="cd08023">
    <property type="entry name" value="GH16_laminarinase_like"/>
    <property type="match status" value="1"/>
</dbReference>
<evidence type="ECO:0000313" key="5">
    <source>
        <dbReference type="Proteomes" id="UP000255233"/>
    </source>
</evidence>
<dbReference type="InterPro" id="IPR050546">
    <property type="entry name" value="Glycosyl_Hydrlase_16"/>
</dbReference>
<dbReference type="Proteomes" id="UP000255233">
    <property type="component" value="Unassembled WGS sequence"/>
</dbReference>
<organism evidence="4 5">
    <name type="scientific">Rikenella microfusus</name>
    <dbReference type="NCBI Taxonomy" id="28139"/>
    <lineage>
        <taxon>Bacteria</taxon>
        <taxon>Pseudomonadati</taxon>
        <taxon>Bacteroidota</taxon>
        <taxon>Bacteroidia</taxon>
        <taxon>Bacteroidales</taxon>
        <taxon>Rikenellaceae</taxon>
        <taxon>Rikenella</taxon>
    </lineage>
</organism>
<evidence type="ECO:0000256" key="1">
    <source>
        <dbReference type="ARBA" id="ARBA00006865"/>
    </source>
</evidence>
<dbReference type="AlphaFoldDB" id="A0A379MWD0"/>
<dbReference type="EC" id="3.2.1.73" evidence="4"/>
<evidence type="ECO:0000313" key="4">
    <source>
        <dbReference type="EMBL" id="SUE35079.1"/>
    </source>
</evidence>
<feature type="chain" id="PRO_5016565370" evidence="2">
    <location>
        <begin position="26"/>
        <end position="270"/>
    </location>
</feature>
<keyword evidence="5" id="KW-1185">Reference proteome</keyword>
<dbReference type="OrthoDB" id="9809583at2"/>
<dbReference type="SUPFAM" id="SSF49899">
    <property type="entry name" value="Concanavalin A-like lectins/glucanases"/>
    <property type="match status" value="1"/>
</dbReference>
<feature type="domain" description="GH16" evidence="3">
    <location>
        <begin position="52"/>
        <end position="270"/>
    </location>
</feature>
<dbReference type="GO" id="GO:0042972">
    <property type="term" value="F:licheninase activity"/>
    <property type="evidence" value="ECO:0007669"/>
    <property type="project" value="UniProtKB-EC"/>
</dbReference>
<dbReference type="PANTHER" id="PTHR10963">
    <property type="entry name" value="GLYCOSYL HYDROLASE-RELATED"/>
    <property type="match status" value="1"/>
</dbReference>
<dbReference type="PANTHER" id="PTHR10963:SF55">
    <property type="entry name" value="GLYCOSIDE HYDROLASE FAMILY 16 PROTEIN"/>
    <property type="match status" value="1"/>
</dbReference>
<evidence type="ECO:0000256" key="2">
    <source>
        <dbReference type="SAM" id="SignalP"/>
    </source>
</evidence>
<reference evidence="4 5" key="1">
    <citation type="submission" date="2018-06" db="EMBL/GenBank/DDBJ databases">
        <authorList>
            <consortium name="Pathogen Informatics"/>
            <person name="Doyle S."/>
        </authorList>
    </citation>
    <scope>NUCLEOTIDE SEQUENCE [LARGE SCALE GENOMIC DNA]</scope>
    <source>
        <strain evidence="4 5">NCTC11190</strain>
    </source>
</reference>
<dbReference type="Pfam" id="PF00722">
    <property type="entry name" value="Glyco_hydro_16"/>
    <property type="match status" value="1"/>
</dbReference>
<proteinExistence type="inferred from homology"/>
<keyword evidence="4" id="KW-0326">Glycosidase</keyword>
<dbReference type="RefSeq" id="WP_027291164.1">
    <property type="nucleotide sequence ID" value="NZ_UGVL01000001.1"/>
</dbReference>
<comment type="similarity">
    <text evidence="1">Belongs to the glycosyl hydrolase 16 family.</text>
</comment>
<dbReference type="InterPro" id="IPR013320">
    <property type="entry name" value="ConA-like_dom_sf"/>
</dbReference>
<dbReference type="PROSITE" id="PS51762">
    <property type="entry name" value="GH16_2"/>
    <property type="match status" value="1"/>
</dbReference>
<sequence length="270" mass="31283">MKRTLYGAALLLGAAAMMLPCEAPAQPRKEKAPKWKLVWKDDFKKDGFLDTAKWSKIPRGSSDWDNYMSSRDDLYEVKDGHLVLHGIVNDRRDLDTAQYLTGGVWTKDKFSVKYGKIEIRARLGEARGSWPAFWMLSQDEKYGRYPKNGEIDIMEHLNYDSVVYQTIHSHYTLNLKQDTPQRYTTVPIDREGYNTYGVEFHPDKVVFTLNGRPTLTYPKIETDLEGQFPFDQAYYLLLDMQLGGSWVGPVDPATLPVKMEIDWVKVWERK</sequence>
<dbReference type="EMBL" id="UGVL01000001">
    <property type="protein sequence ID" value="SUE35079.1"/>
    <property type="molecule type" value="Genomic_DNA"/>
</dbReference>